<feature type="region of interest" description="Disordered" evidence="1">
    <location>
        <begin position="1"/>
        <end position="29"/>
    </location>
</feature>
<gene>
    <name evidence="2" type="ORF">JCM21142_104523</name>
</gene>
<keyword evidence="3" id="KW-1185">Reference proteome</keyword>
<evidence type="ECO:0000313" key="3">
    <source>
        <dbReference type="Proteomes" id="UP000019402"/>
    </source>
</evidence>
<dbReference type="Proteomes" id="UP000019402">
    <property type="component" value="Unassembled WGS sequence"/>
</dbReference>
<proteinExistence type="predicted"/>
<name>W7YM83_9BACT</name>
<evidence type="ECO:0000313" key="2">
    <source>
        <dbReference type="EMBL" id="GAF05771.1"/>
    </source>
</evidence>
<accession>W7YM83</accession>
<dbReference type="EMBL" id="BAMD01000121">
    <property type="protein sequence ID" value="GAF05771.1"/>
    <property type="molecule type" value="Genomic_DNA"/>
</dbReference>
<comment type="caution">
    <text evidence="2">The sequence shown here is derived from an EMBL/GenBank/DDBJ whole genome shotgun (WGS) entry which is preliminary data.</text>
</comment>
<protein>
    <submittedName>
        <fullName evidence="2">Uncharacterized protein</fullName>
    </submittedName>
</protein>
<sequence length="90" mass="9833">MSYGDKEPVGVEVGEGATSDGGNIYNPAENGMTVYSADEMFRDEQGMKRNNPLSPSNFDTFEAYERAINNTPEMKKNASATRIKLFKGGS</sequence>
<reference evidence="2 3" key="1">
    <citation type="journal article" date="2014" name="Genome Announc.">
        <title>Draft Genome Sequence of Cytophaga fermentans JCM 21142T, a Facultative Anaerobe Isolated from Marine Mud.</title>
        <authorList>
            <person name="Starns D."/>
            <person name="Oshima K."/>
            <person name="Suda W."/>
            <person name="Iino T."/>
            <person name="Yuki M."/>
            <person name="Inoue J."/>
            <person name="Kitamura K."/>
            <person name="Iida T."/>
            <person name="Darby A."/>
            <person name="Hattori M."/>
            <person name="Ohkuma M."/>
        </authorList>
    </citation>
    <scope>NUCLEOTIDE SEQUENCE [LARGE SCALE GENOMIC DNA]</scope>
    <source>
        <strain evidence="2 3">JCM 21142</strain>
    </source>
</reference>
<dbReference type="STRING" id="869213.GCA_000517085_03841"/>
<dbReference type="AlphaFoldDB" id="W7YM83"/>
<organism evidence="2 3">
    <name type="scientific">Saccharicrinis fermentans DSM 9555 = JCM 21142</name>
    <dbReference type="NCBI Taxonomy" id="869213"/>
    <lineage>
        <taxon>Bacteria</taxon>
        <taxon>Pseudomonadati</taxon>
        <taxon>Bacteroidota</taxon>
        <taxon>Bacteroidia</taxon>
        <taxon>Marinilabiliales</taxon>
        <taxon>Marinilabiliaceae</taxon>
        <taxon>Saccharicrinis</taxon>
    </lineage>
</organism>
<evidence type="ECO:0000256" key="1">
    <source>
        <dbReference type="SAM" id="MobiDB-lite"/>
    </source>
</evidence>